<evidence type="ECO:0000259" key="4">
    <source>
        <dbReference type="Pfam" id="PF00905"/>
    </source>
</evidence>
<comment type="caution">
    <text evidence="6">The sequence shown here is derived from an EMBL/GenBank/DDBJ whole genome shotgun (WGS) entry which is preliminary data.</text>
</comment>
<feature type="domain" description="Penicillin-binding protein transpeptidase" evidence="4">
    <location>
        <begin position="262"/>
        <end position="572"/>
    </location>
</feature>
<evidence type="ECO:0000256" key="3">
    <source>
        <dbReference type="ARBA" id="ARBA00023136"/>
    </source>
</evidence>
<evidence type="ECO:0000256" key="1">
    <source>
        <dbReference type="ARBA" id="ARBA00004370"/>
    </source>
</evidence>
<comment type="subcellular location">
    <subcellularLocation>
        <location evidence="1">Membrane</location>
    </subcellularLocation>
</comment>
<dbReference type="Proteomes" id="UP000256388">
    <property type="component" value="Unassembled WGS sequence"/>
</dbReference>
<evidence type="ECO:0000259" key="5">
    <source>
        <dbReference type="Pfam" id="PF03717"/>
    </source>
</evidence>
<proteinExistence type="inferred from homology"/>
<name>A0A347ZS31_9CHLR</name>
<dbReference type="RefSeq" id="WP_116224456.1">
    <property type="nucleotide sequence ID" value="NZ_AP018437.1"/>
</dbReference>
<evidence type="ECO:0000313" key="6">
    <source>
        <dbReference type="EMBL" id="REG11323.1"/>
    </source>
</evidence>
<dbReference type="SUPFAM" id="SSF56601">
    <property type="entry name" value="beta-lactamase/transpeptidase-like"/>
    <property type="match status" value="1"/>
</dbReference>
<evidence type="ECO:0000256" key="2">
    <source>
        <dbReference type="ARBA" id="ARBA00007171"/>
    </source>
</evidence>
<dbReference type="Gene3D" id="3.90.1310.10">
    <property type="entry name" value="Penicillin-binding protein 2a (Domain 2)"/>
    <property type="match status" value="1"/>
</dbReference>
<dbReference type="GO" id="GO:0005886">
    <property type="term" value="C:plasma membrane"/>
    <property type="evidence" value="ECO:0007669"/>
    <property type="project" value="TreeGrafter"/>
</dbReference>
<dbReference type="InterPro" id="IPR005311">
    <property type="entry name" value="PBP_dimer"/>
</dbReference>
<reference evidence="6 7" key="1">
    <citation type="submission" date="2018-08" db="EMBL/GenBank/DDBJ databases">
        <title>Genomic Encyclopedia of Type Strains, Phase IV (KMG-IV): sequencing the most valuable type-strain genomes for metagenomic binning, comparative biology and taxonomic classification.</title>
        <authorList>
            <person name="Goeker M."/>
        </authorList>
    </citation>
    <scope>NUCLEOTIDE SEQUENCE [LARGE SCALE GENOMIC DNA]</scope>
    <source>
        <strain evidence="6 7">DSM 23923</strain>
    </source>
</reference>
<gene>
    <name evidence="6" type="ORF">DFR64_1201</name>
</gene>
<dbReference type="GO" id="GO:0071555">
    <property type="term" value="P:cell wall organization"/>
    <property type="evidence" value="ECO:0007669"/>
    <property type="project" value="TreeGrafter"/>
</dbReference>
<dbReference type="AlphaFoldDB" id="A0A347ZS31"/>
<organism evidence="6 7">
    <name type="scientific">Pelolinea submarina</name>
    <dbReference type="NCBI Taxonomy" id="913107"/>
    <lineage>
        <taxon>Bacteria</taxon>
        <taxon>Bacillati</taxon>
        <taxon>Chloroflexota</taxon>
        <taxon>Anaerolineae</taxon>
        <taxon>Anaerolineales</taxon>
        <taxon>Anaerolineaceae</taxon>
        <taxon>Pelolinea</taxon>
    </lineage>
</organism>
<keyword evidence="3" id="KW-0472">Membrane</keyword>
<dbReference type="Pfam" id="PF00905">
    <property type="entry name" value="Transpeptidase"/>
    <property type="match status" value="1"/>
</dbReference>
<accession>A0A347ZS31</accession>
<dbReference type="GO" id="GO:0051301">
    <property type="term" value="P:cell division"/>
    <property type="evidence" value="ECO:0007669"/>
    <property type="project" value="UniProtKB-KW"/>
</dbReference>
<dbReference type="OrthoDB" id="9804124at2"/>
<evidence type="ECO:0000313" key="7">
    <source>
        <dbReference type="Proteomes" id="UP000256388"/>
    </source>
</evidence>
<feature type="domain" description="Penicillin-binding protein dimerisation" evidence="5">
    <location>
        <begin position="55"/>
        <end position="209"/>
    </location>
</feature>
<dbReference type="InterPro" id="IPR050515">
    <property type="entry name" value="Beta-lactam/transpept"/>
</dbReference>
<dbReference type="PANTHER" id="PTHR30627">
    <property type="entry name" value="PEPTIDOGLYCAN D,D-TRANSPEPTIDASE"/>
    <property type="match status" value="1"/>
</dbReference>
<dbReference type="InterPro" id="IPR001460">
    <property type="entry name" value="PCN-bd_Tpept"/>
</dbReference>
<keyword evidence="6" id="KW-0131">Cell cycle</keyword>
<dbReference type="InterPro" id="IPR012338">
    <property type="entry name" value="Beta-lactam/transpept-like"/>
</dbReference>
<sequence length="595" mass="66377">MKKGTFSRLTLIGIVLTSSSTLIILQMLHIQNSTKHQELSQWADEEYSYAIENYTPERGNIYDRWGRLLAGNEDVYEAGVMLEYVTNPETIAQTMEGVNGLTYDQIYDVVKQKYDEENSIYAVITDFLPSGVIDVLSDVKQTYETENPYGKDKEKPSLRGLIWSSHLKRTYPENSLASNILGFYSFRDRREGLGYYGVEEYYNDLLAGNPMETFMPRNPYMLESLPEVPAGASLVLTIDREIQAMVEKKLDEAIKEDEAVSGTVIVLDPRNGEILAMATQPRINLNQYWKYEDEFKDRVPYNRAISETYEPGSVFKVLTMSAAYDAGVVDDETTFPDTGRYEEHGAVILNWDRKGHGEQTMQGCMQKSLNVCLAWVADKKLGEDKFYEYMQAFGIGRRTSVDLGGEETWPLSVPGDADWYPVQLLTNSFGQGVAVTPIQLATAISAVANDGKMMKPHVLKAIIQDGKQYNTTPQVLGVPIKAETARTVTAMLVKSLENESSLALVPGYSIAGKTGTAEIPVEGEYSIDLTNASFAGWGPADDPQFLVYVWLEKPKKSPWGSVVAAPLFSDIAKELVVYLDIPPEDAQQNLVAKEG</sequence>
<comment type="similarity">
    <text evidence="2">Belongs to the transpeptidase family.</text>
</comment>
<dbReference type="InterPro" id="IPR036138">
    <property type="entry name" value="PBP_dimer_sf"/>
</dbReference>
<dbReference type="Pfam" id="PF03717">
    <property type="entry name" value="PBP_dimer"/>
    <property type="match status" value="1"/>
</dbReference>
<protein>
    <submittedName>
        <fullName evidence="6">Cell division protein FtsI (Penicillin-binding protein 3)</fullName>
    </submittedName>
</protein>
<keyword evidence="6" id="KW-0132">Cell division</keyword>
<dbReference type="Gene3D" id="3.40.710.10">
    <property type="entry name" value="DD-peptidase/beta-lactamase superfamily"/>
    <property type="match status" value="1"/>
</dbReference>
<dbReference type="SUPFAM" id="SSF56519">
    <property type="entry name" value="Penicillin binding protein dimerisation domain"/>
    <property type="match status" value="1"/>
</dbReference>
<dbReference type="EMBL" id="QUMS01000001">
    <property type="protein sequence ID" value="REG11323.1"/>
    <property type="molecule type" value="Genomic_DNA"/>
</dbReference>
<dbReference type="GO" id="GO:0008658">
    <property type="term" value="F:penicillin binding"/>
    <property type="evidence" value="ECO:0007669"/>
    <property type="project" value="InterPro"/>
</dbReference>
<dbReference type="PANTHER" id="PTHR30627:SF1">
    <property type="entry name" value="PEPTIDOGLYCAN D,D-TRANSPEPTIDASE FTSI"/>
    <property type="match status" value="1"/>
</dbReference>
<keyword evidence="7" id="KW-1185">Reference proteome</keyword>
<dbReference type="Gene3D" id="3.30.450.330">
    <property type="match status" value="1"/>
</dbReference>